<comment type="similarity">
    <text evidence="2">Belongs to the plant LTP family.</text>
</comment>
<keyword evidence="13" id="KW-1185">Reference proteome</keyword>
<dbReference type="CDD" id="cd00010">
    <property type="entry name" value="AAI_LTSS"/>
    <property type="match status" value="1"/>
</dbReference>
<keyword evidence="6" id="KW-1015">Disulfide bond</keyword>
<dbReference type="AlphaFoldDB" id="A0AAW2BBM7"/>
<evidence type="ECO:0000256" key="4">
    <source>
        <dbReference type="ARBA" id="ARBA00022622"/>
    </source>
</evidence>
<evidence type="ECO:0000256" key="9">
    <source>
        <dbReference type="SAM" id="MobiDB-lite"/>
    </source>
</evidence>
<keyword evidence="4" id="KW-0336">GPI-anchor</keyword>
<dbReference type="Pfam" id="PF14368">
    <property type="entry name" value="LTP_2"/>
    <property type="match status" value="1"/>
</dbReference>
<evidence type="ECO:0000256" key="5">
    <source>
        <dbReference type="ARBA" id="ARBA00022729"/>
    </source>
</evidence>
<evidence type="ECO:0000256" key="1">
    <source>
        <dbReference type="ARBA" id="ARBA00004609"/>
    </source>
</evidence>
<keyword evidence="7" id="KW-0325">Glycoprotein</keyword>
<dbReference type="PRINTS" id="PR01217">
    <property type="entry name" value="PRICHEXTENSN"/>
</dbReference>
<dbReference type="Proteomes" id="UP001459277">
    <property type="component" value="Unassembled WGS sequence"/>
</dbReference>
<evidence type="ECO:0000256" key="2">
    <source>
        <dbReference type="ARBA" id="ARBA00009748"/>
    </source>
</evidence>
<comment type="caution">
    <text evidence="12">The sequence shown here is derived from an EMBL/GenBank/DDBJ whole genome shotgun (WGS) entry which is preliminary data.</text>
</comment>
<dbReference type="GO" id="GO:0005886">
    <property type="term" value="C:plasma membrane"/>
    <property type="evidence" value="ECO:0007669"/>
    <property type="project" value="UniProtKB-SubCell"/>
</dbReference>
<name>A0AAW2BBM7_9ROSI</name>
<feature type="compositionally biased region" description="Pro residues" evidence="9">
    <location>
        <begin position="218"/>
        <end position="237"/>
    </location>
</feature>
<dbReference type="InterPro" id="IPR036312">
    <property type="entry name" value="Bifun_inhib/LTP/seed_sf"/>
</dbReference>
<dbReference type="InterPro" id="IPR016140">
    <property type="entry name" value="Bifunc_inhib/LTP/seed_store"/>
</dbReference>
<feature type="compositionally biased region" description="Pro residues" evidence="9">
    <location>
        <begin position="119"/>
        <end position="135"/>
    </location>
</feature>
<dbReference type="GO" id="GO:0098552">
    <property type="term" value="C:side of membrane"/>
    <property type="evidence" value="ECO:0007669"/>
    <property type="project" value="UniProtKB-KW"/>
</dbReference>
<keyword evidence="5 10" id="KW-0732">Signal</keyword>
<keyword evidence="3" id="KW-1003">Cell membrane</keyword>
<accession>A0AAW2BBM7</accession>
<evidence type="ECO:0000256" key="7">
    <source>
        <dbReference type="ARBA" id="ARBA00023180"/>
    </source>
</evidence>
<keyword evidence="8" id="KW-0449">Lipoprotein</keyword>
<sequence>MKRIFIFASIFYTLLLSNGDNDYSPSTTPASDCSAIVYDVLDCIPYLSAGSEQTKADALCCSSFETVLEISRECICVALKGSRELGLTLDITRAIALPSACGSSVLSFTDCDILGSPMTPPVNPPNSSPTAPSPSPLEYTPSPSPPEYTPSSSPTTPSPSPPKSTPPIPGPPVFTPPSSSPSNPTLPSPYPPKKTPPSPSPLDYACPSPSSPKTTFPIPSPPKNAPPPKLPKPPTLVPPNSNSPVPASSNNNTKGGMFARAPPVSSPVVHAGTYSTSVSVVILFSMLVATFSCIMV</sequence>
<feature type="compositionally biased region" description="Pro residues" evidence="9">
    <location>
        <begin position="156"/>
        <end position="200"/>
    </location>
</feature>
<comment type="subcellular location">
    <subcellularLocation>
        <location evidence="1">Cell membrane</location>
        <topology evidence="1">Lipid-anchor</topology>
        <topology evidence="1">GPI-anchor</topology>
    </subcellularLocation>
</comment>
<keyword evidence="4" id="KW-0472">Membrane</keyword>
<feature type="domain" description="Bifunctional inhibitor/plant lipid transfer protein/seed storage helical" evidence="11">
    <location>
        <begin position="26"/>
        <end position="111"/>
    </location>
</feature>
<evidence type="ECO:0000256" key="10">
    <source>
        <dbReference type="SAM" id="SignalP"/>
    </source>
</evidence>
<dbReference type="InterPro" id="IPR043325">
    <property type="entry name" value="LTSS"/>
</dbReference>
<feature type="compositionally biased region" description="Low complexity" evidence="9">
    <location>
        <begin position="238"/>
        <end position="252"/>
    </location>
</feature>
<feature type="region of interest" description="Disordered" evidence="9">
    <location>
        <begin position="119"/>
        <end position="259"/>
    </location>
</feature>
<protein>
    <recommendedName>
        <fullName evidence="11">Bifunctional inhibitor/plant lipid transfer protein/seed storage helical domain-containing protein</fullName>
    </recommendedName>
</protein>
<dbReference type="PANTHER" id="PTHR33044">
    <property type="entry name" value="BIFUNCTIONAL INHIBITOR/LIPID-TRANSFER PROTEIN/SEED STORAGE 2S ALBUMIN SUPERFAMILY PROTEIN-RELATED"/>
    <property type="match status" value="1"/>
</dbReference>
<evidence type="ECO:0000313" key="12">
    <source>
        <dbReference type="EMBL" id="KAK9983390.1"/>
    </source>
</evidence>
<evidence type="ECO:0000256" key="8">
    <source>
        <dbReference type="ARBA" id="ARBA00023288"/>
    </source>
</evidence>
<organism evidence="12 13">
    <name type="scientific">Lithocarpus litseifolius</name>
    <dbReference type="NCBI Taxonomy" id="425828"/>
    <lineage>
        <taxon>Eukaryota</taxon>
        <taxon>Viridiplantae</taxon>
        <taxon>Streptophyta</taxon>
        <taxon>Embryophyta</taxon>
        <taxon>Tracheophyta</taxon>
        <taxon>Spermatophyta</taxon>
        <taxon>Magnoliopsida</taxon>
        <taxon>eudicotyledons</taxon>
        <taxon>Gunneridae</taxon>
        <taxon>Pentapetalae</taxon>
        <taxon>rosids</taxon>
        <taxon>fabids</taxon>
        <taxon>Fagales</taxon>
        <taxon>Fagaceae</taxon>
        <taxon>Lithocarpus</taxon>
    </lineage>
</organism>
<evidence type="ECO:0000256" key="6">
    <source>
        <dbReference type="ARBA" id="ARBA00023157"/>
    </source>
</evidence>
<dbReference type="Gene3D" id="1.10.110.10">
    <property type="entry name" value="Plant lipid-transfer and hydrophobic proteins"/>
    <property type="match status" value="1"/>
</dbReference>
<dbReference type="EMBL" id="JAZDWU010000012">
    <property type="protein sequence ID" value="KAK9983390.1"/>
    <property type="molecule type" value="Genomic_DNA"/>
</dbReference>
<evidence type="ECO:0000256" key="3">
    <source>
        <dbReference type="ARBA" id="ARBA00022475"/>
    </source>
</evidence>
<evidence type="ECO:0000313" key="13">
    <source>
        <dbReference type="Proteomes" id="UP001459277"/>
    </source>
</evidence>
<proteinExistence type="inferred from homology"/>
<evidence type="ECO:0000259" key="11">
    <source>
        <dbReference type="Pfam" id="PF14368"/>
    </source>
</evidence>
<feature type="chain" id="PRO_5043576215" description="Bifunctional inhibitor/plant lipid transfer protein/seed storage helical domain-containing protein" evidence="10">
    <location>
        <begin position="20"/>
        <end position="296"/>
    </location>
</feature>
<reference evidence="12 13" key="1">
    <citation type="submission" date="2024-01" db="EMBL/GenBank/DDBJ databases">
        <title>A telomere-to-telomere, gap-free genome of sweet tea (Lithocarpus litseifolius).</title>
        <authorList>
            <person name="Zhou J."/>
        </authorList>
    </citation>
    <scope>NUCLEOTIDE SEQUENCE [LARGE SCALE GENOMIC DNA]</scope>
    <source>
        <strain evidence="12">Zhou-2022a</strain>
        <tissue evidence="12">Leaf</tissue>
    </source>
</reference>
<dbReference type="SUPFAM" id="SSF47699">
    <property type="entry name" value="Bifunctional inhibitor/lipid-transfer protein/seed storage 2S albumin"/>
    <property type="match status" value="1"/>
</dbReference>
<feature type="signal peptide" evidence="10">
    <location>
        <begin position="1"/>
        <end position="19"/>
    </location>
</feature>
<gene>
    <name evidence="12" type="ORF">SO802_032915</name>
</gene>